<keyword evidence="2" id="KW-0732">Signal</keyword>
<keyword evidence="5" id="KW-1185">Reference proteome</keyword>
<dbReference type="InterPro" id="IPR011990">
    <property type="entry name" value="TPR-like_helical_dom_sf"/>
</dbReference>
<organism evidence="4 5">
    <name type="scientific">Phenylobacterium kunshanense</name>
    <dbReference type="NCBI Taxonomy" id="1445034"/>
    <lineage>
        <taxon>Bacteria</taxon>
        <taxon>Pseudomonadati</taxon>
        <taxon>Pseudomonadota</taxon>
        <taxon>Alphaproteobacteria</taxon>
        <taxon>Caulobacterales</taxon>
        <taxon>Caulobacteraceae</taxon>
        <taxon>Phenylobacterium</taxon>
    </lineage>
</organism>
<dbReference type="Pfam" id="PF12770">
    <property type="entry name" value="CHAT"/>
    <property type="match status" value="1"/>
</dbReference>
<feature type="domain" description="CHAT" evidence="3">
    <location>
        <begin position="699"/>
        <end position="1035"/>
    </location>
</feature>
<name>A0A328BPY4_9CAUL</name>
<protein>
    <recommendedName>
        <fullName evidence="3">CHAT domain-containing protein</fullName>
    </recommendedName>
</protein>
<feature type="coiled-coil region" evidence="1">
    <location>
        <begin position="557"/>
        <end position="612"/>
    </location>
</feature>
<feature type="chain" id="PRO_5016297542" description="CHAT domain-containing protein" evidence="2">
    <location>
        <begin position="25"/>
        <end position="1050"/>
    </location>
</feature>
<dbReference type="RefSeq" id="WP_111274043.1">
    <property type="nucleotide sequence ID" value="NZ_QFYS01000001.1"/>
</dbReference>
<evidence type="ECO:0000313" key="4">
    <source>
        <dbReference type="EMBL" id="RAK68551.1"/>
    </source>
</evidence>
<dbReference type="InterPro" id="IPR024983">
    <property type="entry name" value="CHAT_dom"/>
</dbReference>
<evidence type="ECO:0000313" key="5">
    <source>
        <dbReference type="Proteomes" id="UP000249524"/>
    </source>
</evidence>
<dbReference type="Proteomes" id="UP000249524">
    <property type="component" value="Unassembled WGS sequence"/>
</dbReference>
<evidence type="ECO:0000256" key="2">
    <source>
        <dbReference type="SAM" id="SignalP"/>
    </source>
</evidence>
<evidence type="ECO:0000256" key="1">
    <source>
        <dbReference type="SAM" id="Coils"/>
    </source>
</evidence>
<accession>A0A328BPY4</accession>
<dbReference type="SUPFAM" id="SSF48452">
    <property type="entry name" value="TPR-like"/>
    <property type="match status" value="1"/>
</dbReference>
<evidence type="ECO:0000259" key="3">
    <source>
        <dbReference type="Pfam" id="PF12770"/>
    </source>
</evidence>
<dbReference type="EMBL" id="QFYS01000001">
    <property type="protein sequence ID" value="RAK68551.1"/>
    <property type="molecule type" value="Genomic_DNA"/>
</dbReference>
<comment type="caution">
    <text evidence="4">The sequence shown here is derived from an EMBL/GenBank/DDBJ whole genome shotgun (WGS) entry which is preliminary data.</text>
</comment>
<gene>
    <name evidence="4" type="ORF">DJ019_00545</name>
</gene>
<dbReference type="AlphaFoldDB" id="A0A328BPY4"/>
<sequence>MMVKRLILAASGLLVLTAAPSSGAAQTRADLIPLGQSAASGAVCQAVRDYDDPVVQGAGRRAWNIRCRGWEGSLGRLYVFEKAADSSGWEAALAGRAQCAEPKTQAVGPLSGVDRRACRSARGNAPYLAYAARKGGAVLTSEGPAQIADVLETGLKILAGTMKPPAASDVQTSAASAEIAADFGGATGGLARSQAAAAADPARLRARAYVQNNEWRFEQAETDFQALVADAEARRAPPAEMAEAMLNLALNVSNNGRFAEADRLFRDAEVQVAAASDPLLAAQSRTYRALHLRNAGRFSEAVQAGQAALRASEQVRAQRGLAASGAAVATTTDGDVSISGDLSAALNRRASGRNVLGGSRVSIADRLTVQDVQALEVVGSSLAAQGDAAGAREALNRAARLLTTAEASGALNVWLRARIEADLAELDMDAGQPGAATARYANAVRTIRLRHAGTAAEGGLLLSLARAQAATGQEDAALATYARAFELFQQQRGALGASADDAAPYFDLLIKRIGADPARADDYKARFFNAAASVVSNATAQTVSKLAARVASGDSAVTGLVRALEDTRRELRATEAQAANLQAANAYSGQERTDLEARLKALQGQADALESQLLSANPRYAQLVSSQASLADLQKALGKDEVYVKVLLLGARGYGILVSQTAAKPYVIDMNRGQAAAAVVALRRPFQAEDSLPPFDVARAHVLFQKLFGPVAEDVLAARHLVYEPDGALISLPVSTLVTADPAALLTKTSAGQDPDYRQVAWLGAKADSALVLSAASFMQSRAFAPSRAGRPFLGFADPATPAKSDPRAYSGMLRRSVSLRSNRDISNVCENTRLALMQMPALPDTADEVRQVAASIGGAGTDQIITGAAFTDDSVRGRNDLSDYKVLYFATHGLLPQPSACLPEPALMTSVGGDGSDGLLDASEILDLKLDADLVVLSACDTGGSGGDATTTGMQGGGEALGGLTRAVIYAGGRSLIVSHWSVDSVATVRLMTGMFSAGAPSKAESLGEAQRALIRSEQFSHPYFWAPFTIVGDGSKPLPAAPTRTAAN</sequence>
<reference evidence="4 5" key="1">
    <citation type="submission" date="2018-05" db="EMBL/GenBank/DDBJ databases">
        <authorList>
            <person name="Lanie J.A."/>
            <person name="Ng W.-L."/>
            <person name="Kazmierczak K.M."/>
            <person name="Andrzejewski T.M."/>
            <person name="Davidsen T.M."/>
            <person name="Wayne K.J."/>
            <person name="Tettelin H."/>
            <person name="Glass J.I."/>
            <person name="Rusch D."/>
            <person name="Podicherti R."/>
            <person name="Tsui H.-C.T."/>
            <person name="Winkler M.E."/>
        </authorList>
    </citation>
    <scope>NUCLEOTIDE SEQUENCE [LARGE SCALE GENOMIC DNA]</scope>
    <source>
        <strain evidence="4 5">BUT-10</strain>
    </source>
</reference>
<keyword evidence="1" id="KW-0175">Coiled coil</keyword>
<proteinExistence type="predicted"/>
<feature type="signal peptide" evidence="2">
    <location>
        <begin position="1"/>
        <end position="24"/>
    </location>
</feature>